<dbReference type="SUPFAM" id="SSF56672">
    <property type="entry name" value="DNA/RNA polymerases"/>
    <property type="match status" value="1"/>
</dbReference>
<keyword evidence="4" id="KW-0862">Zinc</keyword>
<dbReference type="PROSITE" id="PS50158">
    <property type="entry name" value="ZF_CCHC"/>
    <property type="match status" value="4"/>
</dbReference>
<dbReference type="Pfam" id="PF19259">
    <property type="entry name" value="Ty3_capsid"/>
    <property type="match status" value="1"/>
</dbReference>
<feature type="region of interest" description="Disordered" evidence="5">
    <location>
        <begin position="230"/>
        <end position="285"/>
    </location>
</feature>
<dbReference type="Gene3D" id="3.30.70.270">
    <property type="match status" value="2"/>
</dbReference>
<dbReference type="PANTHER" id="PTHR15503">
    <property type="entry name" value="LDOC1 RELATED"/>
    <property type="match status" value="1"/>
</dbReference>
<dbReference type="CDD" id="cd00303">
    <property type="entry name" value="retropepsin_like"/>
    <property type="match status" value="2"/>
</dbReference>
<dbReference type="PANTHER" id="PTHR15503:SF45">
    <property type="entry name" value="RNA-DIRECTED DNA POLYMERASE HOMOLOG"/>
    <property type="match status" value="1"/>
</dbReference>
<evidence type="ECO:0000313" key="7">
    <source>
        <dbReference type="EMBL" id="GJT73920.1"/>
    </source>
</evidence>
<keyword evidence="7" id="KW-0548">Nucleotidyltransferase</keyword>
<dbReference type="InterPro" id="IPR043502">
    <property type="entry name" value="DNA/RNA_pol_sf"/>
</dbReference>
<dbReference type="Gene3D" id="4.10.60.10">
    <property type="entry name" value="Zinc finger, CCHC-type"/>
    <property type="match status" value="2"/>
</dbReference>
<reference evidence="7" key="1">
    <citation type="journal article" date="2022" name="Int. J. Mol. Sci.">
        <title>Draft Genome of Tanacetum Coccineum: Genomic Comparison of Closely Related Tanacetum-Family Plants.</title>
        <authorList>
            <person name="Yamashiro T."/>
            <person name="Shiraishi A."/>
            <person name="Nakayama K."/>
            <person name="Satake H."/>
        </authorList>
    </citation>
    <scope>NUCLEOTIDE SEQUENCE</scope>
</reference>
<dbReference type="SUPFAM" id="SSF50630">
    <property type="entry name" value="Acid proteases"/>
    <property type="match status" value="2"/>
</dbReference>
<evidence type="ECO:0000256" key="3">
    <source>
        <dbReference type="ARBA" id="ARBA00023125"/>
    </source>
</evidence>
<dbReference type="Pfam" id="PF00098">
    <property type="entry name" value="zf-CCHC"/>
    <property type="match status" value="2"/>
</dbReference>
<dbReference type="InterPro" id="IPR032567">
    <property type="entry name" value="RTL1-rel"/>
</dbReference>
<dbReference type="InterPro" id="IPR036875">
    <property type="entry name" value="Znf_CCHC_sf"/>
</dbReference>
<proteinExistence type="predicted"/>
<protein>
    <submittedName>
        <fullName evidence="7">Reverse transcriptase domain-containing protein</fullName>
    </submittedName>
</protein>
<dbReference type="GO" id="GO:0003964">
    <property type="term" value="F:RNA-directed DNA polymerase activity"/>
    <property type="evidence" value="ECO:0007669"/>
    <property type="project" value="UniProtKB-KW"/>
</dbReference>
<evidence type="ECO:0000256" key="1">
    <source>
        <dbReference type="ARBA" id="ARBA00022670"/>
    </source>
</evidence>
<keyword evidence="7" id="KW-0695">RNA-directed DNA polymerase</keyword>
<dbReference type="Proteomes" id="UP001151760">
    <property type="component" value="Unassembled WGS sequence"/>
</dbReference>
<dbReference type="InterPro" id="IPR041577">
    <property type="entry name" value="RT_RNaseH_2"/>
</dbReference>
<dbReference type="InterPro" id="IPR021109">
    <property type="entry name" value="Peptidase_aspartic_dom_sf"/>
</dbReference>
<accession>A0ABQ5GFD4</accession>
<sequence length="1028" mass="116195">MPPRRLKKKSIKRLVEKRVAKAIEEYEKSRANLDSAGSSGGNPGNAGGTMNVHGCSHKTFMNGKPHTFNGTEGVVGLRRWIEKVEQVFETCKCAEEDKVMFAASTFEGRALTWWNGNVHTLGLVNANHIPWTEFKTMMTTEYCPATEIQRMEQELWTLTLKGDDIEAYNNRFHELALMCPELVPTKKKKIERYTRGFPERIKGNITSSKPETLHDAINIARELVEQAVQGKATRIGESNKRKWEDHQRNTNNNNHNNHNNNNNNNRNRNNNYHQQQNRRQETARAYAAAPTENRGYAGNLPKCNRCNFHHSGRCPPKCQKCQRTGHLEKDCRAILPGACNDFLQNAMCYGCGEKGHLKNKCPKVRNQHNEGARARGYVVVENPQQNLNVVTGMFLLNDHYACILFDSGAEKSFVSSAFTPFIDIAPTALNTSYEVELADGKVVSTNTVLRSCTLVLLNHVFKIDLLPNRLGSFDVIVGMDWLSYHQDVMDCYEKIVRIPFPNGEAPAEGKGYAGNLPRCNRCNSHHNGQCPPKCRKCQRTGHQEKDCRVRVPGAGVTPLQDVTCYGCGEKGHYKDKCPKGRNQQNEGARGRAYVVVENPQQNPNVVTGTFLLNDHYACILFDSGAEKSFVSSAFTPFIDIAPTALNTSYEVELADGKVVSTNTVLRGCTLALYNHCFKIDLLPTRLGSFDVIVGMDWLSYHRAVIDCYEKIVRIPLPNGEILEVQGERPEKDPGSLACIKADEKKFDDIRVVRDFPKVFPDDLSGLPPMREIEFRIDLIPGALPVVKSPYRLAPSEMSELSNQLKELQEKGFIRPSHSPWGAPMLFFKKKDGAMRMCIDYRELNKLTIKNRYPLPRIDDLFDQLQGHVVNDDCIHVDPSKVESVKNWKTPKSSTEIRSFLGLAGYYRRFIENFSKIAKPLTLLTQKNKTYVWGDKKDEAFHILKEKLCNAPVLALPDGPDDFVVYCYASKQGFGCVLMQQGKVIAYASRQLKTHEKNYTTHNLELGAVVFALKNLETLSLWDEKCYLR</sequence>
<dbReference type="Pfam" id="PF17919">
    <property type="entry name" value="RT_RNaseH_2"/>
    <property type="match status" value="1"/>
</dbReference>
<keyword evidence="4" id="KW-0479">Metal-binding</keyword>
<evidence type="ECO:0000256" key="5">
    <source>
        <dbReference type="SAM" id="MobiDB-lite"/>
    </source>
</evidence>
<keyword evidence="4" id="KW-0863">Zinc-finger</keyword>
<dbReference type="SUPFAM" id="SSF57756">
    <property type="entry name" value="Retrovirus zinc finger-like domains"/>
    <property type="match status" value="2"/>
</dbReference>
<keyword evidence="2" id="KW-0378">Hydrolase</keyword>
<reference evidence="7" key="2">
    <citation type="submission" date="2022-01" db="EMBL/GenBank/DDBJ databases">
        <authorList>
            <person name="Yamashiro T."/>
            <person name="Shiraishi A."/>
            <person name="Satake H."/>
            <person name="Nakayama K."/>
        </authorList>
    </citation>
    <scope>NUCLEOTIDE SEQUENCE</scope>
</reference>
<evidence type="ECO:0000256" key="4">
    <source>
        <dbReference type="PROSITE-ProRule" id="PRU00047"/>
    </source>
</evidence>
<dbReference type="Gene3D" id="3.10.10.10">
    <property type="entry name" value="HIV Type 1 Reverse Transcriptase, subunit A, domain 1"/>
    <property type="match status" value="1"/>
</dbReference>
<feature type="compositionally biased region" description="Low complexity" evidence="5">
    <location>
        <begin position="249"/>
        <end position="277"/>
    </location>
</feature>
<dbReference type="Gene3D" id="2.40.70.10">
    <property type="entry name" value="Acid Proteases"/>
    <property type="match status" value="2"/>
</dbReference>
<organism evidence="7 8">
    <name type="scientific">Tanacetum coccineum</name>
    <dbReference type="NCBI Taxonomy" id="301880"/>
    <lineage>
        <taxon>Eukaryota</taxon>
        <taxon>Viridiplantae</taxon>
        <taxon>Streptophyta</taxon>
        <taxon>Embryophyta</taxon>
        <taxon>Tracheophyta</taxon>
        <taxon>Spermatophyta</taxon>
        <taxon>Magnoliopsida</taxon>
        <taxon>eudicotyledons</taxon>
        <taxon>Gunneridae</taxon>
        <taxon>Pentapetalae</taxon>
        <taxon>asterids</taxon>
        <taxon>campanulids</taxon>
        <taxon>Asterales</taxon>
        <taxon>Asteraceae</taxon>
        <taxon>Asteroideae</taxon>
        <taxon>Anthemideae</taxon>
        <taxon>Anthemidinae</taxon>
        <taxon>Tanacetum</taxon>
    </lineage>
</organism>
<keyword evidence="7" id="KW-0808">Transferase</keyword>
<gene>
    <name evidence="7" type="ORF">Tco_1033206</name>
</gene>
<name>A0ABQ5GFD4_9ASTR</name>
<feature type="compositionally biased region" description="Basic and acidic residues" evidence="5">
    <location>
        <begin position="237"/>
        <end position="248"/>
    </location>
</feature>
<feature type="domain" description="CCHC-type" evidence="6">
    <location>
        <begin position="348"/>
        <end position="363"/>
    </location>
</feature>
<keyword evidence="3" id="KW-0238">DNA-binding</keyword>
<feature type="domain" description="CCHC-type" evidence="6">
    <location>
        <begin position="317"/>
        <end position="332"/>
    </location>
</feature>
<keyword evidence="8" id="KW-1185">Reference proteome</keyword>
<evidence type="ECO:0000313" key="8">
    <source>
        <dbReference type="Proteomes" id="UP001151760"/>
    </source>
</evidence>
<dbReference type="SMART" id="SM00343">
    <property type="entry name" value="ZnF_C2HC"/>
    <property type="match status" value="4"/>
</dbReference>
<comment type="caution">
    <text evidence="7">The sequence shown here is derived from an EMBL/GenBank/DDBJ whole genome shotgun (WGS) entry which is preliminary data.</text>
</comment>
<feature type="domain" description="CCHC-type" evidence="6">
    <location>
        <begin position="533"/>
        <end position="548"/>
    </location>
</feature>
<dbReference type="Pfam" id="PF08284">
    <property type="entry name" value="RVP_2"/>
    <property type="match status" value="2"/>
</dbReference>
<keyword evidence="2" id="KW-0064">Aspartyl protease</keyword>
<dbReference type="InterPro" id="IPR043128">
    <property type="entry name" value="Rev_trsase/Diguanyl_cyclase"/>
</dbReference>
<evidence type="ECO:0000256" key="2">
    <source>
        <dbReference type="ARBA" id="ARBA00022750"/>
    </source>
</evidence>
<dbReference type="EMBL" id="BQNB010018395">
    <property type="protein sequence ID" value="GJT73920.1"/>
    <property type="molecule type" value="Genomic_DNA"/>
</dbReference>
<evidence type="ECO:0000259" key="6">
    <source>
        <dbReference type="PROSITE" id="PS50158"/>
    </source>
</evidence>
<feature type="domain" description="CCHC-type" evidence="6">
    <location>
        <begin position="564"/>
        <end position="579"/>
    </location>
</feature>
<dbReference type="CDD" id="cd01647">
    <property type="entry name" value="RT_LTR"/>
    <property type="match status" value="1"/>
</dbReference>
<dbReference type="InterPro" id="IPR045358">
    <property type="entry name" value="Ty3_capsid"/>
</dbReference>
<dbReference type="InterPro" id="IPR001878">
    <property type="entry name" value="Znf_CCHC"/>
</dbReference>
<keyword evidence="1" id="KW-0645">Protease</keyword>